<dbReference type="Pfam" id="PF08885">
    <property type="entry name" value="GSCFA"/>
    <property type="match status" value="1"/>
</dbReference>
<evidence type="ECO:0000313" key="2">
    <source>
        <dbReference type="EMBL" id="TRD14669.1"/>
    </source>
</evidence>
<accession>A0A547PKJ4</accession>
<feature type="domain" description="GSCFA" evidence="1">
    <location>
        <begin position="42"/>
        <end position="313"/>
    </location>
</feature>
<protein>
    <submittedName>
        <fullName evidence="2">GSCFA domain-containing protein</fullName>
    </submittedName>
</protein>
<sequence>MSNFYSNLHARAFWKSGLVEQSPLNVDGIYTKKWNIRPDQNIATAGSCFAQHIARNLRKNGYRVMDVEPAPVGLPLEHHQSHGYSMYSARYGNIYTTRQLDQLLAEAFSDGPVKPIIWERNGLYFDAARPNIEPRGFSSIEELLDAREYHLEKVRELFTNLDIFIFTLGLTETWMHKATRKVVPMAPGVIAGDDVVDEYAPLNLTYPDIVSDMNSVIRRISRVRKKQNPARYILTVSPVPLTATATGKHVLPATTYSKSVLRAAAGHLSSTYRRVDYFPSYEIITNPAARGTFFAANMRSVMDEGVEVVMKTFFKAHPPAKKRRGNVGSVNQSVEDVQCEDAMLEAFGK</sequence>
<dbReference type="InterPro" id="IPR014982">
    <property type="entry name" value="GSCFA"/>
</dbReference>
<dbReference type="AlphaFoldDB" id="A0A547PKJ4"/>
<dbReference type="Proteomes" id="UP000318590">
    <property type="component" value="Unassembled WGS sequence"/>
</dbReference>
<keyword evidence="3" id="KW-1185">Reference proteome</keyword>
<reference evidence="2 3" key="1">
    <citation type="submission" date="2019-06" db="EMBL/GenBank/DDBJ databases">
        <title>Paenimaribius caenipelagi gen. nov., sp. nov., isolated from a tidal flat.</title>
        <authorList>
            <person name="Yoon J.-H."/>
        </authorList>
    </citation>
    <scope>NUCLEOTIDE SEQUENCE [LARGE SCALE GENOMIC DNA]</scope>
    <source>
        <strain evidence="2 3">JBTF-M29</strain>
    </source>
</reference>
<dbReference type="EMBL" id="VFSV01000067">
    <property type="protein sequence ID" value="TRD14669.1"/>
    <property type="molecule type" value="Genomic_DNA"/>
</dbReference>
<dbReference type="OrthoDB" id="369216at2"/>
<dbReference type="RefSeq" id="WP_142836189.1">
    <property type="nucleotide sequence ID" value="NZ_VFSV01000067.1"/>
</dbReference>
<organism evidence="2 3">
    <name type="scientific">Palleronia caenipelagi</name>
    <dbReference type="NCBI Taxonomy" id="2489174"/>
    <lineage>
        <taxon>Bacteria</taxon>
        <taxon>Pseudomonadati</taxon>
        <taxon>Pseudomonadota</taxon>
        <taxon>Alphaproteobacteria</taxon>
        <taxon>Rhodobacterales</taxon>
        <taxon>Roseobacteraceae</taxon>
        <taxon>Palleronia</taxon>
    </lineage>
</organism>
<proteinExistence type="predicted"/>
<evidence type="ECO:0000259" key="1">
    <source>
        <dbReference type="Pfam" id="PF08885"/>
    </source>
</evidence>
<evidence type="ECO:0000313" key="3">
    <source>
        <dbReference type="Proteomes" id="UP000318590"/>
    </source>
</evidence>
<name>A0A547PKJ4_9RHOB</name>
<comment type="caution">
    <text evidence="2">The sequence shown here is derived from an EMBL/GenBank/DDBJ whole genome shotgun (WGS) entry which is preliminary data.</text>
</comment>
<gene>
    <name evidence="2" type="ORF">FEV53_18520</name>
</gene>